<dbReference type="Proteomes" id="UP001551658">
    <property type="component" value="Unassembled WGS sequence"/>
</dbReference>
<evidence type="ECO:0000313" key="2">
    <source>
        <dbReference type="EMBL" id="MEV0366499.1"/>
    </source>
</evidence>
<protein>
    <submittedName>
        <fullName evidence="2">Uncharacterized protein</fullName>
    </submittedName>
</protein>
<gene>
    <name evidence="2" type="ORF">AB0H72_27770</name>
</gene>
<dbReference type="RefSeq" id="WP_357984589.1">
    <property type="nucleotide sequence ID" value="NZ_JBFAIH010000020.1"/>
</dbReference>
<reference evidence="2 3" key="1">
    <citation type="submission" date="2024-06" db="EMBL/GenBank/DDBJ databases">
        <title>The Natural Products Discovery Center: Release of the First 8490 Sequenced Strains for Exploring Actinobacteria Biosynthetic Diversity.</title>
        <authorList>
            <person name="Kalkreuter E."/>
            <person name="Kautsar S.A."/>
            <person name="Yang D."/>
            <person name="Bader C.D."/>
            <person name="Teijaro C.N."/>
            <person name="Fluegel L."/>
            <person name="Davis C.M."/>
            <person name="Simpson J.R."/>
            <person name="Lauterbach L."/>
            <person name="Steele A.D."/>
            <person name="Gui C."/>
            <person name="Meng S."/>
            <person name="Li G."/>
            <person name="Viehrig K."/>
            <person name="Ye F."/>
            <person name="Su P."/>
            <person name="Kiefer A.F."/>
            <person name="Nichols A."/>
            <person name="Cepeda A.J."/>
            <person name="Yan W."/>
            <person name="Fan B."/>
            <person name="Jiang Y."/>
            <person name="Adhikari A."/>
            <person name="Zheng C.-J."/>
            <person name="Schuster L."/>
            <person name="Cowan T.M."/>
            <person name="Smanski M.J."/>
            <person name="Chevrette M.G."/>
            <person name="De Carvalho L.P.S."/>
            <person name="Shen B."/>
        </authorList>
    </citation>
    <scope>NUCLEOTIDE SEQUENCE [LARGE SCALE GENOMIC DNA]</scope>
    <source>
        <strain evidence="2 3">NPDC050671</strain>
    </source>
</reference>
<dbReference type="EMBL" id="JBFAIH010000020">
    <property type="protein sequence ID" value="MEV0366499.1"/>
    <property type="molecule type" value="Genomic_DNA"/>
</dbReference>
<proteinExistence type="predicted"/>
<comment type="caution">
    <text evidence="2">The sequence shown here is derived from an EMBL/GenBank/DDBJ whole genome shotgun (WGS) entry which is preliminary data.</text>
</comment>
<evidence type="ECO:0000313" key="3">
    <source>
        <dbReference type="Proteomes" id="UP001551658"/>
    </source>
</evidence>
<feature type="region of interest" description="Disordered" evidence="1">
    <location>
        <begin position="52"/>
        <end position="106"/>
    </location>
</feature>
<accession>A0ABV3FFL8</accession>
<name>A0ABV3FFL8_9NOCA</name>
<feature type="compositionally biased region" description="Basic and acidic residues" evidence="1">
    <location>
        <begin position="52"/>
        <end position="65"/>
    </location>
</feature>
<feature type="compositionally biased region" description="Low complexity" evidence="1">
    <location>
        <begin position="72"/>
        <end position="106"/>
    </location>
</feature>
<keyword evidence="3" id="KW-1185">Reference proteome</keyword>
<organism evidence="2 3">
    <name type="scientific">Nocardia fusca</name>
    <dbReference type="NCBI Taxonomy" id="941183"/>
    <lineage>
        <taxon>Bacteria</taxon>
        <taxon>Bacillati</taxon>
        <taxon>Actinomycetota</taxon>
        <taxon>Actinomycetes</taxon>
        <taxon>Mycobacteriales</taxon>
        <taxon>Nocardiaceae</taxon>
        <taxon>Nocardia</taxon>
    </lineage>
</organism>
<evidence type="ECO:0000256" key="1">
    <source>
        <dbReference type="SAM" id="MobiDB-lite"/>
    </source>
</evidence>
<sequence length="106" mass="11085">MRAPGAGKAAGLGVDRDDHYTEFGPIAVDLHEVAVAAELGDAGTAIRLAGKIDRERLSPGRHGMDRATPGLGTSRSGSGWTRRSSNRCRPVPVRRAAAYAPPAVRA</sequence>